<sequence length="232" mass="24283">MGERWAGPESSWEPGPVGVGLLRLAAAGLLAADGRPAQEDAAGDRDGRALLQGWLSGPEDPGDEGILAVVAWLARRAATLIVETHGGDPVEAKAWLGDRAETVRADGGPFPAEPTALALTWLAVDAIEPEDQLPHAVPPARGDAGPGRGARCFADRCEQFIRPHDPARDACALALTTARIGATALLAATSADHGRIRSWLDEQAARALPPTRSVPAWIPRHPGALTEHDTSN</sequence>
<gene>
    <name evidence="2" type="ORF">ABWK59_34410</name>
</gene>
<evidence type="ECO:0000313" key="2">
    <source>
        <dbReference type="EMBL" id="XCM83664.1"/>
    </source>
</evidence>
<dbReference type="KEGG" id="kcm:ABWK59_34410"/>
<feature type="region of interest" description="Disordered" evidence="1">
    <location>
        <begin position="213"/>
        <end position="232"/>
    </location>
</feature>
<organism evidence="2">
    <name type="scientific">Kitasatospora camelliae</name>
    <dbReference type="NCBI Taxonomy" id="3156397"/>
    <lineage>
        <taxon>Bacteria</taxon>
        <taxon>Bacillati</taxon>
        <taxon>Actinomycetota</taxon>
        <taxon>Actinomycetes</taxon>
        <taxon>Kitasatosporales</taxon>
        <taxon>Streptomycetaceae</taxon>
        <taxon>Kitasatospora</taxon>
    </lineage>
</organism>
<proteinExistence type="predicted"/>
<dbReference type="EMBL" id="CP159872">
    <property type="protein sequence ID" value="XCM83664.1"/>
    <property type="molecule type" value="Genomic_DNA"/>
</dbReference>
<evidence type="ECO:0000256" key="1">
    <source>
        <dbReference type="SAM" id="MobiDB-lite"/>
    </source>
</evidence>
<dbReference type="AlphaFoldDB" id="A0AAU8K4K3"/>
<name>A0AAU8K4K3_9ACTN</name>
<accession>A0AAU8K4K3</accession>
<reference evidence="2" key="1">
    <citation type="submission" date="2024-06" db="EMBL/GenBank/DDBJ databases">
        <title>The genome sequences of Kitasatospora sp. strain HUAS MG31.</title>
        <authorList>
            <person name="Mo P."/>
        </authorList>
    </citation>
    <scope>NUCLEOTIDE SEQUENCE</scope>
    <source>
        <strain evidence="2">HUAS MG31</strain>
    </source>
</reference>
<dbReference type="RefSeq" id="WP_354644601.1">
    <property type="nucleotide sequence ID" value="NZ_CP159872.1"/>
</dbReference>
<protein>
    <recommendedName>
        <fullName evidence="3">Golgi phosphoprotein 3 GPP34</fullName>
    </recommendedName>
</protein>
<evidence type="ECO:0008006" key="3">
    <source>
        <dbReference type="Google" id="ProtNLM"/>
    </source>
</evidence>